<dbReference type="EMBL" id="SZON01002985">
    <property type="protein sequence ID" value="TKI82611.1"/>
    <property type="molecule type" value="Genomic_DNA"/>
</dbReference>
<evidence type="ECO:0000313" key="1">
    <source>
        <dbReference type="EMBL" id="TKI82611.1"/>
    </source>
</evidence>
<reference evidence="1 2" key="1">
    <citation type="journal article" date="2019" name="Environ. Microbiol.">
        <title>An active ?-lactamase is a part of an orchestrated cell wall stress resistance network of Bacillus subtilis and related rhizosphere species.</title>
        <authorList>
            <person name="Bucher T."/>
            <person name="Keren-Paz A."/>
            <person name="Hausser J."/>
            <person name="Olender T."/>
            <person name="Cytryn E."/>
            <person name="Kolodkin-Gal I."/>
        </authorList>
    </citation>
    <scope>NUCLEOTIDE SEQUENCE [LARGE SCALE GENOMIC DNA]</scope>
    <source>
        <strain evidence="1 2">I5</strain>
    </source>
</reference>
<sequence length="73" mass="8617">KRIAKKNQTYGREDEKEITLPSSQKFILIRSVIMKYNLRNMVSYLCKIAGVSRSGYYNYFSISSQEQRKQKSD</sequence>
<dbReference type="AlphaFoldDB" id="A0A4U3A6Y8"/>
<protein>
    <submittedName>
        <fullName evidence="1">IS3 family transposase</fullName>
    </submittedName>
</protein>
<proteinExistence type="predicted"/>
<accession>A0A4U3A6Y8</accession>
<gene>
    <name evidence="1" type="ORF">FC699_32820</name>
</gene>
<evidence type="ECO:0000313" key="2">
    <source>
        <dbReference type="Proteomes" id="UP000305222"/>
    </source>
</evidence>
<name>A0A4U3A6Y8_9BACI</name>
<feature type="non-terminal residue" evidence="1">
    <location>
        <position position="1"/>
    </location>
</feature>
<dbReference type="Proteomes" id="UP000305222">
    <property type="component" value="Unassembled WGS sequence"/>
</dbReference>
<organism evidence="1 2">
    <name type="scientific">Bacillus wiedmannii</name>
    <dbReference type="NCBI Taxonomy" id="1890302"/>
    <lineage>
        <taxon>Bacteria</taxon>
        <taxon>Bacillati</taxon>
        <taxon>Bacillota</taxon>
        <taxon>Bacilli</taxon>
        <taxon>Bacillales</taxon>
        <taxon>Bacillaceae</taxon>
        <taxon>Bacillus</taxon>
        <taxon>Bacillus cereus group</taxon>
    </lineage>
</organism>
<comment type="caution">
    <text evidence="1">The sequence shown here is derived from an EMBL/GenBank/DDBJ whole genome shotgun (WGS) entry which is preliminary data.</text>
</comment>
<feature type="non-terminal residue" evidence="1">
    <location>
        <position position="73"/>
    </location>
</feature>